<feature type="domain" description="Peptidase S9 prolyl oligopeptidase catalytic" evidence="1">
    <location>
        <begin position="107"/>
        <end position="229"/>
    </location>
</feature>
<sequence length="243" mass="27567">MMQLKVEKVKYGLIPCYVVYPIRETGKTVIFYHGWSSKGELQVNRAAFLAVHGYTVFIPDAVNHGERHALSDYYTSEGYDIFWKTIFSNVEEFPFLYERIFSCGYEKPFLMGHSMGGLSVLGIAASHSAHLRGIVSFNGSGDWELSHLFMQARFGISFGRNWILYEELEKRNPLNHLSDIKRCPLLLINGECDTSVDPRAQVHFFDAFKKAGGAGKKIEYPGLGHFVTTNMMDDAVAWMETVN</sequence>
<dbReference type="PANTHER" id="PTHR22946">
    <property type="entry name" value="DIENELACTONE HYDROLASE DOMAIN-CONTAINING PROTEIN-RELATED"/>
    <property type="match status" value="1"/>
</dbReference>
<dbReference type="GO" id="GO:0006508">
    <property type="term" value="P:proteolysis"/>
    <property type="evidence" value="ECO:0007669"/>
    <property type="project" value="InterPro"/>
</dbReference>
<keyword evidence="2" id="KW-0378">Hydrolase</keyword>
<organism evidence="2 3">
    <name type="scientific">Dialister invisus</name>
    <dbReference type="NCBI Taxonomy" id="218538"/>
    <lineage>
        <taxon>Bacteria</taxon>
        <taxon>Bacillati</taxon>
        <taxon>Bacillota</taxon>
        <taxon>Negativicutes</taxon>
        <taxon>Veillonellales</taxon>
        <taxon>Veillonellaceae</taxon>
        <taxon>Dialister</taxon>
    </lineage>
</organism>
<accession>A0A930B6Z3</accession>
<dbReference type="SUPFAM" id="SSF53474">
    <property type="entry name" value="alpha/beta-Hydrolases"/>
    <property type="match status" value="1"/>
</dbReference>
<proteinExistence type="predicted"/>
<dbReference type="InterPro" id="IPR001375">
    <property type="entry name" value="Peptidase_S9_cat"/>
</dbReference>
<protein>
    <submittedName>
        <fullName evidence="2">Alpha/beta fold hydrolase</fullName>
    </submittedName>
</protein>
<dbReference type="AlphaFoldDB" id="A0A930B6Z3"/>
<dbReference type="Proteomes" id="UP000757890">
    <property type="component" value="Unassembled WGS sequence"/>
</dbReference>
<dbReference type="EMBL" id="JABZMK010000001">
    <property type="protein sequence ID" value="MBF1128585.1"/>
    <property type="molecule type" value="Genomic_DNA"/>
</dbReference>
<dbReference type="Pfam" id="PF00326">
    <property type="entry name" value="Peptidase_S9"/>
    <property type="match status" value="1"/>
</dbReference>
<name>A0A930B6Z3_9FIRM</name>
<comment type="caution">
    <text evidence="2">The sequence shown here is derived from an EMBL/GenBank/DDBJ whole genome shotgun (WGS) entry which is preliminary data.</text>
</comment>
<dbReference type="InterPro" id="IPR029058">
    <property type="entry name" value="AB_hydrolase_fold"/>
</dbReference>
<gene>
    <name evidence="2" type="ORF">HXL70_00845</name>
</gene>
<dbReference type="Gene3D" id="3.40.50.1820">
    <property type="entry name" value="alpha/beta hydrolase"/>
    <property type="match status" value="1"/>
</dbReference>
<evidence type="ECO:0000313" key="3">
    <source>
        <dbReference type="Proteomes" id="UP000757890"/>
    </source>
</evidence>
<dbReference type="InterPro" id="IPR050261">
    <property type="entry name" value="FrsA_esterase"/>
</dbReference>
<dbReference type="GO" id="GO:0008236">
    <property type="term" value="F:serine-type peptidase activity"/>
    <property type="evidence" value="ECO:0007669"/>
    <property type="project" value="InterPro"/>
</dbReference>
<evidence type="ECO:0000259" key="1">
    <source>
        <dbReference type="Pfam" id="PF00326"/>
    </source>
</evidence>
<reference evidence="2" key="1">
    <citation type="submission" date="2020-04" db="EMBL/GenBank/DDBJ databases">
        <title>Deep metagenomics examines the oral microbiome during advanced dental caries in children, revealing novel taxa and co-occurrences with host molecules.</title>
        <authorList>
            <person name="Baker J.L."/>
            <person name="Morton J.T."/>
            <person name="Dinis M."/>
            <person name="Alvarez R."/>
            <person name="Tran N.C."/>
            <person name="Knight R."/>
            <person name="Edlund A."/>
        </authorList>
    </citation>
    <scope>NUCLEOTIDE SEQUENCE</scope>
    <source>
        <strain evidence="2">JCVI_32_bin.14</strain>
    </source>
</reference>
<evidence type="ECO:0000313" key="2">
    <source>
        <dbReference type="EMBL" id="MBF1128585.1"/>
    </source>
</evidence>